<dbReference type="HAMAP" id="MF_00790">
    <property type="entry name" value="Lipase_chap"/>
    <property type="match status" value="1"/>
</dbReference>
<keyword evidence="5 11" id="KW-0812">Transmembrane</keyword>
<comment type="similarity">
    <text evidence="2 11">Belongs to the lipase chaperone family.</text>
</comment>
<proteinExistence type="inferred from homology"/>
<evidence type="ECO:0000256" key="8">
    <source>
        <dbReference type="ARBA" id="ARBA00023098"/>
    </source>
</evidence>
<feature type="transmembrane region" description="Helical" evidence="11">
    <location>
        <begin position="12"/>
        <end position="31"/>
    </location>
</feature>
<dbReference type="Pfam" id="PF03280">
    <property type="entry name" value="Lipase_chap"/>
    <property type="match status" value="1"/>
</dbReference>
<evidence type="ECO:0000256" key="3">
    <source>
        <dbReference type="ARBA" id="ARBA00022475"/>
    </source>
</evidence>
<sequence length="355" mass="38406">MRPADAKQTVVTYALFGLAGVAAVAAVWHFVAPARAPQAAARPAVSAMALPAVEVAAPDSASAARPGSLPVSLTGSMPPRLPLDARGHLAKVRGVRDFFDYFLTAQNELPPDALDALVRKRIAAQLDGTVAQAETLDVWQRYQSYRQALARLAPLAAPIAAPIAASDGSRASQLDLDAMQSSLDERVSLASRTLGADWSEAFFGSDWRRAHYAIERLRIVRDPALSDAQKAARLQALDTQMPAQERGVIERGERSRATVDAIARLRQQGMSTDQLRAKATQEWGPQAAERIVKMQQDEDAWRAKYADYASQRARIEAMGLTAAERDAQIAQLREHAFANVGERLRAASLDLGSAH</sequence>
<keyword evidence="8 11" id="KW-0443">Lipid metabolism</keyword>
<dbReference type="Proteomes" id="UP000235347">
    <property type="component" value="Unassembled WGS sequence"/>
</dbReference>
<dbReference type="GO" id="GO:0006457">
    <property type="term" value="P:protein folding"/>
    <property type="evidence" value="ECO:0007669"/>
    <property type="project" value="UniProtKB-UniRule"/>
</dbReference>
<dbReference type="GO" id="GO:0005886">
    <property type="term" value="C:plasma membrane"/>
    <property type="evidence" value="ECO:0007669"/>
    <property type="project" value="UniProtKB-SubCell"/>
</dbReference>
<evidence type="ECO:0000256" key="6">
    <source>
        <dbReference type="ARBA" id="ARBA00022963"/>
    </source>
</evidence>
<evidence type="ECO:0000256" key="4">
    <source>
        <dbReference type="ARBA" id="ARBA00022519"/>
    </source>
</evidence>
<keyword evidence="3 11" id="KW-1003">Cell membrane</keyword>
<comment type="subcellular location">
    <subcellularLocation>
        <location evidence="1">Cell inner membrane</location>
        <topology evidence="1">Single-pass membrane protein</topology>
        <orientation evidence="1">Periplasmic side</orientation>
    </subcellularLocation>
</comment>
<evidence type="ECO:0000256" key="9">
    <source>
        <dbReference type="ARBA" id="ARBA00023136"/>
    </source>
</evidence>
<gene>
    <name evidence="11" type="primary">lifO</name>
    <name evidence="12" type="ORF">C0Z19_07420</name>
</gene>
<dbReference type="SUPFAM" id="SSF158855">
    <property type="entry name" value="Lipase chaperone-like"/>
    <property type="match status" value="1"/>
</dbReference>
<protein>
    <recommendedName>
        <fullName evidence="11">Lipase chaperone</fullName>
    </recommendedName>
    <alternativeName>
        <fullName evidence="11">Lipase activator protein</fullName>
    </alternativeName>
    <alternativeName>
        <fullName evidence="11">Lipase foldase</fullName>
    </alternativeName>
    <alternativeName>
        <fullName evidence="11">Lipase helper protein</fullName>
    </alternativeName>
    <alternativeName>
        <fullName evidence="11">Lipase modulator</fullName>
    </alternativeName>
</protein>
<dbReference type="AlphaFoldDB" id="A0A2N7WA30"/>
<comment type="caution">
    <text evidence="12">The sequence shown here is derived from an EMBL/GenBank/DDBJ whole genome shotgun (WGS) entry which is preliminary data.</text>
</comment>
<name>A0A2N7WA30_9BURK</name>
<keyword evidence="6 11" id="KW-0442">Lipid degradation</keyword>
<evidence type="ECO:0000256" key="7">
    <source>
        <dbReference type="ARBA" id="ARBA00022989"/>
    </source>
</evidence>
<evidence type="ECO:0000256" key="11">
    <source>
        <dbReference type="HAMAP-Rule" id="MF_00790"/>
    </source>
</evidence>
<dbReference type="GO" id="GO:0016042">
    <property type="term" value="P:lipid catabolic process"/>
    <property type="evidence" value="ECO:0007669"/>
    <property type="project" value="UniProtKB-UniRule"/>
</dbReference>
<evidence type="ECO:0000256" key="1">
    <source>
        <dbReference type="ARBA" id="ARBA00004383"/>
    </source>
</evidence>
<reference evidence="12 13" key="1">
    <citation type="submission" date="2018-01" db="EMBL/GenBank/DDBJ databases">
        <title>Whole genome analyses suggest that Burkholderia sensu lato contains two further novel genera in the rhizoxinica-symbiotica group Mycetohabitans gen. nov., and Trinickia gen. nov.: implications for the evolution of diazotrophy and nodulation in the Burkholderiaceae.</title>
        <authorList>
            <person name="Estrada-de los Santos P."/>
            <person name="Palmer M."/>
            <person name="Chavez-Ramirez B."/>
            <person name="Beukes C."/>
            <person name="Steenkamp E.T."/>
            <person name="Hirsch A.M."/>
            <person name="Manyaka P."/>
            <person name="Maluk M."/>
            <person name="Lafos M."/>
            <person name="Crook M."/>
            <person name="Gross E."/>
            <person name="Simon M.F."/>
            <person name="Bueno dos Reis Junior F."/>
            <person name="Poole P.S."/>
            <person name="Venter S.N."/>
            <person name="James E.K."/>
        </authorList>
    </citation>
    <scope>NUCLEOTIDE SEQUENCE [LARGE SCALE GENOMIC DNA]</scope>
    <source>
        <strain evidence="12 13">GP25-8</strain>
    </source>
</reference>
<evidence type="ECO:0000313" key="12">
    <source>
        <dbReference type="EMBL" id="PMS26252.1"/>
    </source>
</evidence>
<keyword evidence="7 11" id="KW-1133">Transmembrane helix</keyword>
<keyword evidence="13" id="KW-1185">Reference proteome</keyword>
<dbReference type="InterPro" id="IPR004961">
    <property type="entry name" value="Lipase_chaperone"/>
</dbReference>
<keyword evidence="4 11" id="KW-0997">Cell inner membrane</keyword>
<accession>A0A2N7WA30</accession>
<evidence type="ECO:0000256" key="10">
    <source>
        <dbReference type="ARBA" id="ARBA00023186"/>
    </source>
</evidence>
<dbReference type="GO" id="GO:0051082">
    <property type="term" value="F:unfolded protein binding"/>
    <property type="evidence" value="ECO:0007669"/>
    <property type="project" value="UniProtKB-UniRule"/>
</dbReference>
<dbReference type="EMBL" id="PNYB01000005">
    <property type="protein sequence ID" value="PMS26252.1"/>
    <property type="molecule type" value="Genomic_DNA"/>
</dbReference>
<comment type="function">
    <text evidence="11">May be involved in the folding of the extracellular lipase during its passage through the periplasm.</text>
</comment>
<keyword evidence="9 11" id="KW-0472">Membrane</keyword>
<evidence type="ECO:0000256" key="5">
    <source>
        <dbReference type="ARBA" id="ARBA00022692"/>
    </source>
</evidence>
<evidence type="ECO:0000256" key="2">
    <source>
        <dbReference type="ARBA" id="ARBA00010358"/>
    </source>
</evidence>
<evidence type="ECO:0000313" key="13">
    <source>
        <dbReference type="Proteomes" id="UP000235347"/>
    </source>
</evidence>
<organism evidence="12 13">
    <name type="scientific">Trinickia soli</name>
    <dbReference type="NCBI Taxonomy" id="380675"/>
    <lineage>
        <taxon>Bacteria</taxon>
        <taxon>Pseudomonadati</taxon>
        <taxon>Pseudomonadota</taxon>
        <taxon>Betaproteobacteria</taxon>
        <taxon>Burkholderiales</taxon>
        <taxon>Burkholderiaceae</taxon>
        <taxon>Trinickia</taxon>
    </lineage>
</organism>
<keyword evidence="10 11" id="KW-0143">Chaperone</keyword>